<evidence type="ECO:0000256" key="1">
    <source>
        <dbReference type="SAM" id="Coils"/>
    </source>
</evidence>
<feature type="compositionally biased region" description="Low complexity" evidence="2">
    <location>
        <begin position="420"/>
        <end position="437"/>
    </location>
</feature>
<dbReference type="Proteomes" id="UP001154282">
    <property type="component" value="Unassembled WGS sequence"/>
</dbReference>
<protein>
    <submittedName>
        <fullName evidence="3">Uncharacterized protein</fullName>
    </submittedName>
</protein>
<organism evidence="3 4">
    <name type="scientific">Linum tenue</name>
    <dbReference type="NCBI Taxonomy" id="586396"/>
    <lineage>
        <taxon>Eukaryota</taxon>
        <taxon>Viridiplantae</taxon>
        <taxon>Streptophyta</taxon>
        <taxon>Embryophyta</taxon>
        <taxon>Tracheophyta</taxon>
        <taxon>Spermatophyta</taxon>
        <taxon>Magnoliopsida</taxon>
        <taxon>eudicotyledons</taxon>
        <taxon>Gunneridae</taxon>
        <taxon>Pentapetalae</taxon>
        <taxon>rosids</taxon>
        <taxon>fabids</taxon>
        <taxon>Malpighiales</taxon>
        <taxon>Linaceae</taxon>
        <taxon>Linum</taxon>
    </lineage>
</organism>
<keyword evidence="1" id="KW-0175">Coiled coil</keyword>
<feature type="coiled-coil region" evidence="1">
    <location>
        <begin position="74"/>
        <end position="146"/>
    </location>
</feature>
<evidence type="ECO:0000313" key="3">
    <source>
        <dbReference type="EMBL" id="CAI0441597.1"/>
    </source>
</evidence>
<dbReference type="EMBL" id="CAMGYJ010000007">
    <property type="protein sequence ID" value="CAI0441597.1"/>
    <property type="molecule type" value="Genomic_DNA"/>
</dbReference>
<evidence type="ECO:0000256" key="2">
    <source>
        <dbReference type="SAM" id="MobiDB-lite"/>
    </source>
</evidence>
<keyword evidence="4" id="KW-1185">Reference proteome</keyword>
<comment type="caution">
    <text evidence="3">The sequence shown here is derived from an EMBL/GenBank/DDBJ whole genome shotgun (WGS) entry which is preliminary data.</text>
</comment>
<feature type="compositionally biased region" description="Low complexity" evidence="2">
    <location>
        <begin position="444"/>
        <end position="456"/>
    </location>
</feature>
<name>A0AAV0M4C7_9ROSI</name>
<proteinExistence type="predicted"/>
<dbReference type="AlphaFoldDB" id="A0AAV0M4C7"/>
<gene>
    <name evidence="3" type="ORF">LITE_LOCUS26928</name>
</gene>
<sequence length="456" mass="49650">MGYEPAKVDSGGRVDNRSTKELVMSLKSEFQTSSFEFVASILASREEKLKREIATKAEENQGLWLENEQSRLFIMKLEEERESWKTEAEKTKREIHGLRLERKQARLEKMKLEEELKSCRMEAEKAKGFEDRVNRLGEEMKKLQAVRLAGSEDVGRRGVQEPPENRGEIVRLTTEGNGISSASGLKKVDGNKQLNMEMNVKKEKEDLASGGGIEVCKRVELGMELNVKENEGGDKIGLNRSVDLKSHQADSSSGNARPAPPGGNFVEISDSDDEPTPSKAPNETTSKQPPAGAGHSGKTAAEDGTGVLKRKCSSFGASDHSDQHPKKLTKHHGMIHISRTVAAPTPSKAPKETTSKQPPSGAGHSGKTAAEDGTGVLKRKCSSFGASDHSDQLPEKLKKHHDMIHIRRTVASPAKLGPKQALAAVLSSSSSSSSSASSDDDVLVELLQDQQSWDQN</sequence>
<feature type="compositionally biased region" description="Polar residues" evidence="2">
    <location>
        <begin position="279"/>
        <end position="288"/>
    </location>
</feature>
<evidence type="ECO:0000313" key="4">
    <source>
        <dbReference type="Proteomes" id="UP001154282"/>
    </source>
</evidence>
<reference evidence="3" key="1">
    <citation type="submission" date="2022-08" db="EMBL/GenBank/DDBJ databases">
        <authorList>
            <person name="Gutierrez-Valencia J."/>
        </authorList>
    </citation>
    <scope>NUCLEOTIDE SEQUENCE</scope>
</reference>
<feature type="region of interest" description="Disordered" evidence="2">
    <location>
        <begin position="229"/>
        <end position="396"/>
    </location>
</feature>
<accession>A0AAV0M4C7</accession>
<feature type="region of interest" description="Disordered" evidence="2">
    <location>
        <begin position="409"/>
        <end position="456"/>
    </location>
</feature>